<evidence type="ECO:0000313" key="3">
    <source>
        <dbReference type="Proteomes" id="UP001470230"/>
    </source>
</evidence>
<sequence length="432" mass="50237">MKKNGSYSYSKSFYSWERIRFNHLINDELDGPSKFAKTLTSTIYMCNRFRHIMKPMIKTLATTTEKSILSTDLVRDDTIDVVGRYINKEIHLEAEDVITDGTIKAPFLVQKVSEYNDVDYEENLVTINIRGGIINYQGTNVFPSCTMNDKAFIISNPNKLRVYRISIKENTTKRRMEFTTNDFAYTCDIEALHYKIDTLHEQIEKNDIALATTLNEFPTVDEVNTAIDELKKNMANMDNLYTKEEADNKYSTKSIVYDLQQYLEDNYMSWDQVQARYYDKNDCDSKFALKTQIIELQNKIATLESELSKYRKVDDITYTRDTPLSITNKINQFGDDTNIYTSHRVMTSHVSYHEHTRMVGVIHEIGDINIQFDVVFISYYSDSIECPVGTKHLTYIMEFDIDYTPSNVILNDAQYELSWDSVTCSVFTCCIE</sequence>
<evidence type="ECO:0008006" key="4">
    <source>
        <dbReference type="Google" id="ProtNLM"/>
    </source>
</evidence>
<dbReference type="EMBL" id="JAPFFF010000002">
    <property type="protein sequence ID" value="KAK8896405.1"/>
    <property type="molecule type" value="Genomic_DNA"/>
</dbReference>
<feature type="coiled-coil region" evidence="1">
    <location>
        <begin position="220"/>
        <end position="247"/>
    </location>
</feature>
<evidence type="ECO:0000256" key="1">
    <source>
        <dbReference type="SAM" id="Coils"/>
    </source>
</evidence>
<feature type="coiled-coil region" evidence="1">
    <location>
        <begin position="286"/>
        <end position="313"/>
    </location>
</feature>
<keyword evidence="1" id="KW-0175">Coiled coil</keyword>
<name>A0ABR2L2D4_9EUKA</name>
<dbReference type="Proteomes" id="UP001470230">
    <property type="component" value="Unassembled WGS sequence"/>
</dbReference>
<accession>A0ABR2L2D4</accession>
<gene>
    <name evidence="2" type="ORF">M9Y10_014303</name>
</gene>
<organism evidence="2 3">
    <name type="scientific">Tritrichomonas musculus</name>
    <dbReference type="NCBI Taxonomy" id="1915356"/>
    <lineage>
        <taxon>Eukaryota</taxon>
        <taxon>Metamonada</taxon>
        <taxon>Parabasalia</taxon>
        <taxon>Tritrichomonadida</taxon>
        <taxon>Tritrichomonadidae</taxon>
        <taxon>Tritrichomonas</taxon>
    </lineage>
</organism>
<proteinExistence type="predicted"/>
<reference evidence="2 3" key="1">
    <citation type="submission" date="2024-04" db="EMBL/GenBank/DDBJ databases">
        <title>Tritrichomonas musculus Genome.</title>
        <authorList>
            <person name="Alves-Ferreira E."/>
            <person name="Grigg M."/>
            <person name="Lorenzi H."/>
            <person name="Galac M."/>
        </authorList>
    </citation>
    <scope>NUCLEOTIDE SEQUENCE [LARGE SCALE GENOMIC DNA]</scope>
    <source>
        <strain evidence="2 3">EAF2021</strain>
    </source>
</reference>
<comment type="caution">
    <text evidence="2">The sequence shown here is derived from an EMBL/GenBank/DDBJ whole genome shotgun (WGS) entry which is preliminary data.</text>
</comment>
<protein>
    <recommendedName>
        <fullName evidence="4">Tail fiber protein</fullName>
    </recommendedName>
</protein>
<evidence type="ECO:0000313" key="2">
    <source>
        <dbReference type="EMBL" id="KAK8896405.1"/>
    </source>
</evidence>
<keyword evidence="3" id="KW-1185">Reference proteome</keyword>